<evidence type="ECO:0000256" key="1">
    <source>
        <dbReference type="ARBA" id="ARBA00004651"/>
    </source>
</evidence>
<evidence type="ECO:0000259" key="9">
    <source>
        <dbReference type="Pfam" id="PF21088"/>
    </source>
</evidence>
<dbReference type="Proteomes" id="UP000753256">
    <property type="component" value="Unassembled WGS sequence"/>
</dbReference>
<dbReference type="InterPro" id="IPR006685">
    <property type="entry name" value="MscS_channel_2nd"/>
</dbReference>
<reference evidence="10" key="2">
    <citation type="submission" date="2021-09" db="EMBL/GenBank/DDBJ databases">
        <authorList>
            <person name="Gilroy R."/>
        </authorList>
    </citation>
    <scope>NUCLEOTIDE SEQUENCE</scope>
    <source>
        <strain evidence="10">ChiHjej13B12-9602</strain>
    </source>
</reference>
<dbReference type="PANTHER" id="PTHR30566">
    <property type="entry name" value="YNAI-RELATED MECHANOSENSITIVE ION CHANNEL"/>
    <property type="match status" value="1"/>
</dbReference>
<feature type="transmembrane region" description="Helical" evidence="7">
    <location>
        <begin position="57"/>
        <end position="75"/>
    </location>
</feature>
<evidence type="ECO:0000259" key="8">
    <source>
        <dbReference type="Pfam" id="PF00924"/>
    </source>
</evidence>
<dbReference type="SUPFAM" id="SSF50182">
    <property type="entry name" value="Sm-like ribonucleoproteins"/>
    <property type="match status" value="1"/>
</dbReference>
<dbReference type="InterPro" id="IPR023408">
    <property type="entry name" value="MscS_beta-dom_sf"/>
</dbReference>
<dbReference type="Pfam" id="PF00924">
    <property type="entry name" value="MS_channel_2nd"/>
    <property type="match status" value="1"/>
</dbReference>
<dbReference type="GO" id="GO:0055085">
    <property type="term" value="P:transmembrane transport"/>
    <property type="evidence" value="ECO:0007669"/>
    <property type="project" value="InterPro"/>
</dbReference>
<comment type="subcellular location">
    <subcellularLocation>
        <location evidence="1">Cell membrane</location>
        <topology evidence="1">Multi-pass membrane protein</topology>
    </subcellularLocation>
</comment>
<dbReference type="Pfam" id="PF21088">
    <property type="entry name" value="MS_channel_1st"/>
    <property type="match status" value="1"/>
</dbReference>
<name>A0A921LT36_9ACTN</name>
<comment type="similarity">
    <text evidence="2">Belongs to the MscS (TC 1.A.23) family.</text>
</comment>
<accession>A0A921LT36</accession>
<sequence>MQDLVTTILGFLQTPLFRNVFWAAVLIIATAAVSKLATKAVSHVLHHDSNPLPTSSIIINIIRALIWIVGGSIVLDSCFGVDTSSLITALGVGGIAVSLGFQDTLSNLIGGLQMTFMGIVKPGDNIEVGTERGVVQDVTWRHTTIKDSLGQTVIIPNSIISKTALVHLLPANRVSVPFAIPRRKTALVEGELAEGTAATGEADGELVDIDELTAEIIAEAQAAASEVSPIIGEPKVFFSEISELGIKGKVILTVEDASKTGAATDAVVRSVARKLG</sequence>
<reference evidence="10" key="1">
    <citation type="journal article" date="2021" name="PeerJ">
        <title>Extensive microbial diversity within the chicken gut microbiome revealed by metagenomics and culture.</title>
        <authorList>
            <person name="Gilroy R."/>
            <person name="Ravi A."/>
            <person name="Getino M."/>
            <person name="Pursley I."/>
            <person name="Horton D.L."/>
            <person name="Alikhan N.F."/>
            <person name="Baker D."/>
            <person name="Gharbi K."/>
            <person name="Hall N."/>
            <person name="Watson M."/>
            <person name="Adriaenssens E.M."/>
            <person name="Foster-Nyarko E."/>
            <person name="Jarju S."/>
            <person name="Secka A."/>
            <person name="Antonio M."/>
            <person name="Oren A."/>
            <person name="Chaudhuri R.R."/>
            <person name="La Ragione R."/>
            <person name="Hildebrand F."/>
            <person name="Pallen M.J."/>
        </authorList>
    </citation>
    <scope>NUCLEOTIDE SEQUENCE</scope>
    <source>
        <strain evidence="10">ChiHjej13B12-9602</strain>
    </source>
</reference>
<dbReference type="RefSeq" id="WP_273189198.1">
    <property type="nucleotide sequence ID" value="NZ_DYUZ01000012.1"/>
</dbReference>
<keyword evidence="6 7" id="KW-0472">Membrane</keyword>
<dbReference type="InterPro" id="IPR010920">
    <property type="entry name" value="LSM_dom_sf"/>
</dbReference>
<keyword evidence="5 7" id="KW-1133">Transmembrane helix</keyword>
<dbReference type="AlphaFoldDB" id="A0A921LT36"/>
<comment type="caution">
    <text evidence="10">The sequence shown here is derived from an EMBL/GenBank/DDBJ whole genome shotgun (WGS) entry which is preliminary data.</text>
</comment>
<feature type="transmembrane region" description="Helical" evidence="7">
    <location>
        <begin position="20"/>
        <end position="37"/>
    </location>
</feature>
<evidence type="ECO:0000313" key="10">
    <source>
        <dbReference type="EMBL" id="HJG36811.1"/>
    </source>
</evidence>
<evidence type="ECO:0000256" key="6">
    <source>
        <dbReference type="ARBA" id="ARBA00023136"/>
    </source>
</evidence>
<feature type="domain" description="Mechanosensitive ion channel transmembrane helices 2/3" evidence="9">
    <location>
        <begin position="60"/>
        <end position="102"/>
    </location>
</feature>
<dbReference type="GO" id="GO:0005886">
    <property type="term" value="C:plasma membrane"/>
    <property type="evidence" value="ECO:0007669"/>
    <property type="project" value="UniProtKB-SubCell"/>
</dbReference>
<protein>
    <submittedName>
        <fullName evidence="10">Mechanosensitive ion channel family protein</fullName>
    </submittedName>
</protein>
<proteinExistence type="inferred from homology"/>
<keyword evidence="3" id="KW-1003">Cell membrane</keyword>
<gene>
    <name evidence="10" type="ORF">K8V70_02960</name>
</gene>
<organism evidence="10 11">
    <name type="scientific">Enorma phocaeensis</name>
    <dbReference type="NCBI Taxonomy" id="1871019"/>
    <lineage>
        <taxon>Bacteria</taxon>
        <taxon>Bacillati</taxon>
        <taxon>Actinomycetota</taxon>
        <taxon>Coriobacteriia</taxon>
        <taxon>Coriobacteriales</taxon>
        <taxon>Coriobacteriaceae</taxon>
        <taxon>Enorma</taxon>
    </lineage>
</organism>
<keyword evidence="4 7" id="KW-0812">Transmembrane</keyword>
<evidence type="ECO:0000256" key="5">
    <source>
        <dbReference type="ARBA" id="ARBA00022989"/>
    </source>
</evidence>
<feature type="domain" description="Mechanosensitive ion channel MscS" evidence="8">
    <location>
        <begin position="103"/>
        <end position="164"/>
    </location>
</feature>
<dbReference type="Gene3D" id="1.10.287.1260">
    <property type="match status" value="1"/>
</dbReference>
<evidence type="ECO:0000256" key="2">
    <source>
        <dbReference type="ARBA" id="ARBA00008017"/>
    </source>
</evidence>
<dbReference type="InterPro" id="IPR011014">
    <property type="entry name" value="MscS_channel_TM-2"/>
</dbReference>
<evidence type="ECO:0000313" key="11">
    <source>
        <dbReference type="Proteomes" id="UP000753256"/>
    </source>
</evidence>
<dbReference type="PANTHER" id="PTHR30566:SF5">
    <property type="entry name" value="MECHANOSENSITIVE ION CHANNEL PROTEIN 1, MITOCHONDRIAL-RELATED"/>
    <property type="match status" value="1"/>
</dbReference>
<dbReference type="SUPFAM" id="SSF82861">
    <property type="entry name" value="Mechanosensitive channel protein MscS (YggB), transmembrane region"/>
    <property type="match status" value="1"/>
</dbReference>
<dbReference type="InterPro" id="IPR049142">
    <property type="entry name" value="MS_channel_1st"/>
</dbReference>
<evidence type="ECO:0000256" key="7">
    <source>
        <dbReference type="SAM" id="Phobius"/>
    </source>
</evidence>
<dbReference type="Gene3D" id="2.30.30.60">
    <property type="match status" value="1"/>
</dbReference>
<evidence type="ECO:0000256" key="4">
    <source>
        <dbReference type="ARBA" id="ARBA00022692"/>
    </source>
</evidence>
<dbReference type="EMBL" id="DYUZ01000012">
    <property type="protein sequence ID" value="HJG36811.1"/>
    <property type="molecule type" value="Genomic_DNA"/>
</dbReference>
<evidence type="ECO:0000256" key="3">
    <source>
        <dbReference type="ARBA" id="ARBA00022475"/>
    </source>
</evidence>